<keyword evidence="1" id="KW-0812">Transmembrane</keyword>
<feature type="transmembrane region" description="Helical" evidence="1">
    <location>
        <begin position="49"/>
        <end position="72"/>
    </location>
</feature>
<sequence>MIIGILMVVVGAALHYWLGSRAFKRRNQSGLETFSSYGKAMGTQAGERIVLVISRLLIFVGLVWVGSAWLVYRM</sequence>
<evidence type="ECO:0000256" key="1">
    <source>
        <dbReference type="SAM" id="Phobius"/>
    </source>
</evidence>
<gene>
    <name evidence="2" type="ORF">ACFOPQ_10360</name>
</gene>
<reference evidence="3" key="1">
    <citation type="journal article" date="2019" name="Int. J. Syst. Evol. Microbiol.">
        <title>The Global Catalogue of Microorganisms (GCM) 10K type strain sequencing project: providing services to taxonomists for standard genome sequencing and annotation.</title>
        <authorList>
            <consortium name="The Broad Institute Genomics Platform"/>
            <consortium name="The Broad Institute Genome Sequencing Center for Infectious Disease"/>
            <person name="Wu L."/>
            <person name="Ma J."/>
        </authorList>
    </citation>
    <scope>NUCLEOTIDE SEQUENCE [LARGE SCALE GENOMIC DNA]</scope>
    <source>
        <strain evidence="3">CCTCC AB 2013263</strain>
    </source>
</reference>
<keyword evidence="1" id="KW-1133">Transmembrane helix</keyword>
<proteinExistence type="predicted"/>
<evidence type="ECO:0000313" key="2">
    <source>
        <dbReference type="EMBL" id="MFC3861160.1"/>
    </source>
</evidence>
<accession>A0ABV8AAF1</accession>
<organism evidence="2 3">
    <name type="scientific">Deinococcus antarcticus</name>
    <dbReference type="NCBI Taxonomy" id="1298767"/>
    <lineage>
        <taxon>Bacteria</taxon>
        <taxon>Thermotogati</taxon>
        <taxon>Deinococcota</taxon>
        <taxon>Deinococci</taxon>
        <taxon>Deinococcales</taxon>
        <taxon>Deinococcaceae</taxon>
        <taxon>Deinococcus</taxon>
    </lineage>
</organism>
<evidence type="ECO:0000313" key="3">
    <source>
        <dbReference type="Proteomes" id="UP001595748"/>
    </source>
</evidence>
<dbReference type="Proteomes" id="UP001595748">
    <property type="component" value="Unassembled WGS sequence"/>
</dbReference>
<protein>
    <submittedName>
        <fullName evidence="2">Molybdenum ABC transporter permease</fullName>
    </submittedName>
</protein>
<keyword evidence="1" id="KW-0472">Membrane</keyword>
<name>A0ABV8AAF1_9DEIO</name>
<keyword evidence="3" id="KW-1185">Reference proteome</keyword>
<dbReference type="EMBL" id="JBHRZF010000130">
    <property type="protein sequence ID" value="MFC3861160.1"/>
    <property type="molecule type" value="Genomic_DNA"/>
</dbReference>
<dbReference type="RefSeq" id="WP_380077784.1">
    <property type="nucleotide sequence ID" value="NZ_JBHRZF010000130.1"/>
</dbReference>
<comment type="caution">
    <text evidence="2">The sequence shown here is derived from an EMBL/GenBank/DDBJ whole genome shotgun (WGS) entry which is preliminary data.</text>
</comment>